<dbReference type="RefSeq" id="WP_220333776.1">
    <property type="nucleotide sequence ID" value="NZ_JAEUAK010000003.1"/>
</dbReference>
<dbReference type="Pfam" id="PF12900">
    <property type="entry name" value="Pyridox_ox_2"/>
    <property type="match status" value="1"/>
</dbReference>
<evidence type="ECO:0000313" key="1">
    <source>
        <dbReference type="EMBL" id="MBW9052311.1"/>
    </source>
</evidence>
<keyword evidence="2" id="KW-1185">Reference proteome</keyword>
<dbReference type="Proteomes" id="UP000717752">
    <property type="component" value="Unassembled WGS sequence"/>
</dbReference>
<sequence length="149" mass="17176">MTIEELNAEDCFNVLQQARTGVLACSHHDRPYAVPIQIACDERRIYAFSLEGKKVEIMRANPQVCLLVQEKKGPRDWYSVVACGRFEELRDEDGVAGEMHRAWSLLQRKSEWWEPGAIRPEGCGERPYKPVFFGIWVEEISGRHGKQIE</sequence>
<evidence type="ECO:0000313" key="2">
    <source>
        <dbReference type="Proteomes" id="UP000717752"/>
    </source>
</evidence>
<gene>
    <name evidence="1" type="ORF">JNB85_07765</name>
</gene>
<dbReference type="SUPFAM" id="SSF50475">
    <property type="entry name" value="FMN-binding split barrel"/>
    <property type="match status" value="1"/>
</dbReference>
<dbReference type="EMBL" id="JAEUAK010000003">
    <property type="protein sequence ID" value="MBW9052311.1"/>
    <property type="molecule type" value="Genomic_DNA"/>
</dbReference>
<organism evidence="1 2">
    <name type="scientific">Rhizobium mesosinicum</name>
    <dbReference type="NCBI Taxonomy" id="335017"/>
    <lineage>
        <taxon>Bacteria</taxon>
        <taxon>Pseudomonadati</taxon>
        <taxon>Pseudomonadota</taxon>
        <taxon>Alphaproteobacteria</taxon>
        <taxon>Hyphomicrobiales</taxon>
        <taxon>Rhizobiaceae</taxon>
        <taxon>Rhizobium/Agrobacterium group</taxon>
        <taxon>Rhizobium</taxon>
    </lineage>
</organism>
<protein>
    <submittedName>
        <fullName evidence="1">Pyridoxamine 5'-phosphate oxidase family protein</fullName>
    </submittedName>
</protein>
<comment type="caution">
    <text evidence="1">The sequence shown here is derived from an EMBL/GenBank/DDBJ whole genome shotgun (WGS) entry which is preliminary data.</text>
</comment>
<reference evidence="1 2" key="1">
    <citation type="journal article" date="2021" name="MBio">
        <title>Poor Competitiveness of Bradyrhizobium in Pigeon Pea Root Colonization in Indian Soils.</title>
        <authorList>
            <person name="Chalasani D."/>
            <person name="Basu A."/>
            <person name="Pullabhotla S.V.S.R.N."/>
            <person name="Jorrin B."/>
            <person name="Neal A.L."/>
            <person name="Poole P.S."/>
            <person name="Podile A.R."/>
            <person name="Tkacz A."/>
        </authorList>
    </citation>
    <scope>NUCLEOTIDE SEQUENCE [LARGE SCALE GENOMIC DNA]</scope>
    <source>
        <strain evidence="1 2">HU56</strain>
    </source>
</reference>
<dbReference type="InterPro" id="IPR012349">
    <property type="entry name" value="Split_barrel_FMN-bd"/>
</dbReference>
<dbReference type="InterPro" id="IPR024747">
    <property type="entry name" value="Pyridox_Oxase-rel"/>
</dbReference>
<accession>A0ABS7GQT7</accession>
<dbReference type="Gene3D" id="2.30.110.10">
    <property type="entry name" value="Electron Transport, Fmn-binding Protein, Chain A"/>
    <property type="match status" value="1"/>
</dbReference>
<proteinExistence type="predicted"/>
<name>A0ABS7GQT7_9HYPH</name>